<sequence length="108" mass="12154">EVEHPARRVRHVPEATQRGRGDVGRDDDGAGTDGPERTGPRPAARRRGRAVRVPGRVRARAAHRRPGLRRLLRRAPARRRGAARRPRHPGRARAGRPHPVRSRRPGRL</sequence>
<evidence type="ECO:0000256" key="1">
    <source>
        <dbReference type="SAM" id="MobiDB-lite"/>
    </source>
</evidence>
<name>A0A6J4PT99_9PSEU</name>
<dbReference type="AlphaFoldDB" id="A0A6J4PT99"/>
<accession>A0A6J4PT99</accession>
<gene>
    <name evidence="2" type="ORF">AVDCRST_MAG66-2670</name>
</gene>
<dbReference type="EMBL" id="CADCUS010000391">
    <property type="protein sequence ID" value="CAA9421184.1"/>
    <property type="molecule type" value="Genomic_DNA"/>
</dbReference>
<feature type="non-terminal residue" evidence="2">
    <location>
        <position position="108"/>
    </location>
</feature>
<proteinExistence type="predicted"/>
<evidence type="ECO:0000313" key="2">
    <source>
        <dbReference type="EMBL" id="CAA9421184.1"/>
    </source>
</evidence>
<feature type="non-terminal residue" evidence="2">
    <location>
        <position position="1"/>
    </location>
</feature>
<protein>
    <submittedName>
        <fullName evidence="2">Uncharacterized protein</fullName>
    </submittedName>
</protein>
<feature type="compositionally biased region" description="Basic and acidic residues" evidence="1">
    <location>
        <begin position="1"/>
        <end position="39"/>
    </location>
</feature>
<organism evidence="2">
    <name type="scientific">uncultured Pseudonocardia sp</name>
    <dbReference type="NCBI Taxonomy" id="211455"/>
    <lineage>
        <taxon>Bacteria</taxon>
        <taxon>Bacillati</taxon>
        <taxon>Actinomycetota</taxon>
        <taxon>Actinomycetes</taxon>
        <taxon>Pseudonocardiales</taxon>
        <taxon>Pseudonocardiaceae</taxon>
        <taxon>Pseudonocardia</taxon>
        <taxon>environmental samples</taxon>
    </lineage>
</organism>
<feature type="region of interest" description="Disordered" evidence="1">
    <location>
        <begin position="1"/>
        <end position="108"/>
    </location>
</feature>
<feature type="compositionally biased region" description="Basic residues" evidence="1">
    <location>
        <begin position="43"/>
        <end position="108"/>
    </location>
</feature>
<reference evidence="2" key="1">
    <citation type="submission" date="2020-02" db="EMBL/GenBank/DDBJ databases">
        <authorList>
            <person name="Meier V. D."/>
        </authorList>
    </citation>
    <scope>NUCLEOTIDE SEQUENCE</scope>
    <source>
        <strain evidence="2">AVDCRST_MAG66</strain>
    </source>
</reference>